<dbReference type="PANTHER" id="PTHR38037:SF2">
    <property type="entry name" value="ATP-DEPENDENT ZINC PROTEASE DOMAIN-CONTAINING PROTEIN-RELATED"/>
    <property type="match status" value="1"/>
</dbReference>
<sequence length="169" mass="19649">MKRMLNVIWLLCLLLPGMAMAANGDSVKIDNKWLLGRVEWLWLPALEDNIKARIDSGAKTSSMSATDIEEFERNGEAWIRFRFLHEQISSDMEAPLARYVRIRQANSKKADRRAVIVLPVRLGELEKEVEFTLKDRTRMLYPVLLGREFMSKDVLIDPSRLFIQPKYEP</sequence>
<dbReference type="PANTHER" id="PTHR38037">
    <property type="entry name" value="ZN_PROTEASE DOMAIN-CONTAINING PROTEIN"/>
    <property type="match status" value="1"/>
</dbReference>
<dbReference type="InterPro" id="IPR008503">
    <property type="entry name" value="Asp_endopeptidase"/>
</dbReference>
<dbReference type="RefSeq" id="WP_228213885.1">
    <property type="nucleotide sequence ID" value="NZ_JAJGNK010000022.1"/>
</dbReference>
<dbReference type="SUPFAM" id="SSF50630">
    <property type="entry name" value="Acid proteases"/>
    <property type="match status" value="1"/>
</dbReference>
<feature type="signal peptide" evidence="1">
    <location>
        <begin position="1"/>
        <end position="21"/>
    </location>
</feature>
<dbReference type="Proteomes" id="UP000295058">
    <property type="component" value="Unassembled WGS sequence"/>
</dbReference>
<feature type="chain" id="PRO_5047311149" description="Retropepsin-like aspartic endopeptidase domain-containing protein" evidence="1">
    <location>
        <begin position="22"/>
        <end position="169"/>
    </location>
</feature>
<evidence type="ECO:0000313" key="4">
    <source>
        <dbReference type="Proteomes" id="UP000295058"/>
    </source>
</evidence>
<comment type="caution">
    <text evidence="3">The sequence shown here is derived from an EMBL/GenBank/DDBJ whole genome shotgun (WGS) entry which is preliminary data.</text>
</comment>
<gene>
    <name evidence="3" type="ORF">LY04_02042</name>
</gene>
<accession>A0ABY2EY01</accession>
<keyword evidence="1" id="KW-0732">Signal</keyword>
<keyword evidence="4" id="KW-1185">Reference proteome</keyword>
<evidence type="ECO:0000313" key="3">
    <source>
        <dbReference type="EMBL" id="TDW58690.1"/>
    </source>
</evidence>
<organism evidence="3 4">
    <name type="scientific">Oceanimonas baumannii</name>
    <dbReference type="NCBI Taxonomy" id="129578"/>
    <lineage>
        <taxon>Bacteria</taxon>
        <taxon>Pseudomonadati</taxon>
        <taxon>Pseudomonadota</taxon>
        <taxon>Gammaproteobacteria</taxon>
        <taxon>Aeromonadales</taxon>
        <taxon>Aeromonadaceae</taxon>
        <taxon>Oceanimonas</taxon>
    </lineage>
</organism>
<protein>
    <recommendedName>
        <fullName evidence="2">Retropepsin-like aspartic endopeptidase domain-containing protein</fullName>
    </recommendedName>
</protein>
<evidence type="ECO:0000259" key="2">
    <source>
        <dbReference type="Pfam" id="PF05618"/>
    </source>
</evidence>
<dbReference type="Pfam" id="PF05618">
    <property type="entry name" value="Zn_protease"/>
    <property type="match status" value="1"/>
</dbReference>
<dbReference type="Gene3D" id="2.40.70.10">
    <property type="entry name" value="Acid Proteases"/>
    <property type="match status" value="1"/>
</dbReference>
<proteinExistence type="predicted"/>
<reference evidence="3 4" key="1">
    <citation type="submission" date="2019-03" db="EMBL/GenBank/DDBJ databases">
        <title>Genomic Encyclopedia of Archaeal and Bacterial Type Strains, Phase II (KMG-II): from individual species to whole genera.</title>
        <authorList>
            <person name="Goeker M."/>
        </authorList>
    </citation>
    <scope>NUCLEOTIDE SEQUENCE [LARGE SCALE GENOMIC DNA]</scope>
    <source>
        <strain evidence="3 4">DSM 15594</strain>
    </source>
</reference>
<dbReference type="EMBL" id="SODO01000007">
    <property type="protein sequence ID" value="TDW58690.1"/>
    <property type="molecule type" value="Genomic_DNA"/>
</dbReference>
<dbReference type="InterPro" id="IPR021109">
    <property type="entry name" value="Peptidase_aspartic_dom_sf"/>
</dbReference>
<feature type="domain" description="Retropepsin-like aspartic endopeptidase" evidence="2">
    <location>
        <begin position="35"/>
        <end position="166"/>
    </location>
</feature>
<evidence type="ECO:0000256" key="1">
    <source>
        <dbReference type="SAM" id="SignalP"/>
    </source>
</evidence>
<name>A0ABY2EY01_9GAMM</name>